<keyword evidence="12" id="KW-0346">Stress response</keyword>
<keyword evidence="10" id="KW-0067">ATP-binding</keyword>
<dbReference type="GO" id="GO:0042470">
    <property type="term" value="C:melanosome"/>
    <property type="evidence" value="ECO:0007669"/>
    <property type="project" value="UniProtKB-SubCell"/>
</dbReference>
<dbReference type="InterPro" id="IPR019805">
    <property type="entry name" value="Heat_shock_protein_90_CS"/>
</dbReference>
<dbReference type="GO" id="GO:0016323">
    <property type="term" value="C:basolateral plasma membrane"/>
    <property type="evidence" value="ECO:0007669"/>
    <property type="project" value="UniProtKB-SubCell"/>
</dbReference>
<dbReference type="Gene3D" id="1.20.120.790">
    <property type="entry name" value="Heat shock protein 90, C-terminal domain"/>
    <property type="match status" value="1"/>
</dbReference>
<name>A0A6B0R8Q5_9CETA</name>
<evidence type="ECO:0000256" key="10">
    <source>
        <dbReference type="ARBA" id="ARBA00022840"/>
    </source>
</evidence>
<dbReference type="Gene3D" id="3.30.230.80">
    <property type="match status" value="1"/>
</dbReference>
<dbReference type="PROSITE" id="PS00298">
    <property type="entry name" value="HSP90"/>
    <property type="match status" value="1"/>
</dbReference>
<dbReference type="FunFam" id="3.30.565.10:FF:000357">
    <property type="entry name" value="Heat shock protein HSP 90-beta"/>
    <property type="match status" value="1"/>
</dbReference>
<dbReference type="SMART" id="SM00387">
    <property type="entry name" value="HATPase_c"/>
    <property type="match status" value="1"/>
</dbReference>
<feature type="transmembrane region" description="Helical" evidence="16">
    <location>
        <begin position="213"/>
        <end position="232"/>
    </location>
</feature>
<dbReference type="FunFam" id="3.40.50.11260:FF:000001">
    <property type="entry name" value="Heat shock protein 90 alpha"/>
    <property type="match status" value="1"/>
</dbReference>
<dbReference type="FunFam" id="1.20.120.790:FF:000001">
    <property type="entry name" value="Heat shock protein 90 alpha"/>
    <property type="match status" value="1"/>
</dbReference>
<dbReference type="InterPro" id="IPR020575">
    <property type="entry name" value="Hsp90_N"/>
</dbReference>
<evidence type="ECO:0000256" key="2">
    <source>
        <dbReference type="ARBA" id="ARBA00004496"/>
    </source>
</evidence>
<comment type="subcellular location">
    <subcellularLocation>
        <location evidence="3">Basolateral cell membrane</location>
        <topology evidence="3">Multi-pass membrane protein</topology>
    </subcellularLocation>
    <subcellularLocation>
        <location evidence="2">Cytoplasm</location>
    </subcellularLocation>
    <subcellularLocation>
        <location evidence="1">Melanosome</location>
    </subcellularLocation>
</comment>
<feature type="compositionally biased region" description="Basic and acidic residues" evidence="15">
    <location>
        <begin position="97"/>
        <end position="110"/>
    </location>
</feature>
<dbReference type="GO" id="GO:0016887">
    <property type="term" value="F:ATP hydrolysis activity"/>
    <property type="evidence" value="ECO:0007669"/>
    <property type="project" value="InterPro"/>
</dbReference>
<evidence type="ECO:0000313" key="18">
    <source>
        <dbReference type="EMBL" id="MXQ85381.1"/>
    </source>
</evidence>
<dbReference type="NCBIfam" id="TIGR00939">
    <property type="entry name" value="2a57"/>
    <property type="match status" value="1"/>
</dbReference>
<dbReference type="InterPro" id="IPR020568">
    <property type="entry name" value="Ribosomal_Su5_D2-typ_SF"/>
</dbReference>
<feature type="transmembrane region" description="Helical" evidence="16">
    <location>
        <begin position="350"/>
        <end position="370"/>
    </location>
</feature>
<dbReference type="InterPro" id="IPR001404">
    <property type="entry name" value="Hsp90_fam"/>
</dbReference>
<proteinExistence type="inferred from homology"/>
<feature type="region of interest" description="Disordered" evidence="15">
    <location>
        <begin position="1358"/>
        <end position="1386"/>
    </location>
</feature>
<evidence type="ECO:0000256" key="7">
    <source>
        <dbReference type="ARBA" id="ARBA00022490"/>
    </source>
</evidence>
<keyword evidence="13 16" id="KW-0472">Membrane</keyword>
<feature type="region of interest" description="Disordered" evidence="15">
    <location>
        <begin position="38"/>
        <end position="57"/>
    </location>
</feature>
<feature type="region of interest" description="Disordered" evidence="15">
    <location>
        <begin position="1"/>
        <end position="22"/>
    </location>
</feature>
<keyword evidence="9" id="KW-0547">Nucleotide-binding</keyword>
<dbReference type="SUPFAM" id="SSF55874">
    <property type="entry name" value="ATPase domain of HSP90 chaperone/DNA topoisomerase II/histidine kinase"/>
    <property type="match status" value="1"/>
</dbReference>
<feature type="transmembrane region" description="Helical" evidence="16">
    <location>
        <begin position="596"/>
        <end position="618"/>
    </location>
</feature>
<keyword evidence="8 16" id="KW-0812">Transmembrane</keyword>
<comment type="similarity">
    <text evidence="5">Belongs to the heat shock protein 90 family.</text>
</comment>
<feature type="transmembrane region" description="Helical" evidence="16">
    <location>
        <begin position="484"/>
        <end position="507"/>
    </location>
</feature>
<feature type="domain" description="Histidine kinase/HSP90-like ATPase" evidence="17">
    <location>
        <begin position="697"/>
        <end position="851"/>
    </location>
</feature>
<dbReference type="Proteomes" id="UP000322234">
    <property type="component" value="Unassembled WGS sequence"/>
</dbReference>
<evidence type="ECO:0000256" key="1">
    <source>
        <dbReference type="ARBA" id="ARBA00004223"/>
    </source>
</evidence>
<accession>A0A6B0R8Q5</accession>
<dbReference type="GO" id="GO:0015213">
    <property type="term" value="F:uridine transmembrane transporter activity"/>
    <property type="evidence" value="ECO:0007669"/>
    <property type="project" value="UniProtKB-ARBA"/>
</dbReference>
<dbReference type="InterPro" id="IPR037196">
    <property type="entry name" value="HSP90_C"/>
</dbReference>
<evidence type="ECO:0000256" key="14">
    <source>
        <dbReference type="ARBA" id="ARBA00023186"/>
    </source>
</evidence>
<dbReference type="SUPFAM" id="SSF110942">
    <property type="entry name" value="HSP90 C-terminal domain"/>
    <property type="match status" value="1"/>
</dbReference>
<evidence type="ECO:0000256" key="8">
    <source>
        <dbReference type="ARBA" id="ARBA00022692"/>
    </source>
</evidence>
<keyword evidence="11 16" id="KW-1133">Transmembrane helix</keyword>
<dbReference type="Pfam" id="PF13589">
    <property type="entry name" value="HATPase_c_3"/>
    <property type="match status" value="1"/>
</dbReference>
<comment type="caution">
    <text evidence="18">The sequence shown here is derived from an EMBL/GenBank/DDBJ whole genome shotgun (WGS) entry which is preliminary data.</text>
</comment>
<dbReference type="GO" id="GO:0051082">
    <property type="term" value="F:unfolded protein binding"/>
    <property type="evidence" value="ECO:0007669"/>
    <property type="project" value="InterPro"/>
</dbReference>
<dbReference type="InterPro" id="IPR036890">
    <property type="entry name" value="HATPase_C_sf"/>
</dbReference>
<evidence type="ECO:0000256" key="15">
    <source>
        <dbReference type="SAM" id="MobiDB-lite"/>
    </source>
</evidence>
<feature type="transmembrane region" description="Helical" evidence="16">
    <location>
        <begin position="382"/>
        <end position="399"/>
    </location>
</feature>
<feature type="transmembrane region" description="Helical" evidence="16">
    <location>
        <begin position="405"/>
        <end position="426"/>
    </location>
</feature>
<protein>
    <recommendedName>
        <fullName evidence="17">Histidine kinase/HSP90-like ATPase domain-containing protein</fullName>
    </recommendedName>
</protein>
<dbReference type="InterPro" id="IPR003594">
    <property type="entry name" value="HATPase_dom"/>
</dbReference>
<evidence type="ECO:0000256" key="16">
    <source>
        <dbReference type="SAM" id="Phobius"/>
    </source>
</evidence>
<dbReference type="NCBIfam" id="NF003555">
    <property type="entry name" value="PRK05218.1"/>
    <property type="match status" value="1"/>
</dbReference>
<keyword evidence="14" id="KW-0143">Chaperone</keyword>
<dbReference type="InterPro" id="IPR002259">
    <property type="entry name" value="Eqnu_transpt"/>
</dbReference>
<dbReference type="GO" id="GO:0140662">
    <property type="term" value="F:ATP-dependent protein folding chaperone"/>
    <property type="evidence" value="ECO:0007669"/>
    <property type="project" value="InterPro"/>
</dbReference>
<feature type="region of interest" description="Disordered" evidence="15">
    <location>
        <begin position="74"/>
        <end position="112"/>
    </location>
</feature>
<dbReference type="Pfam" id="PF00183">
    <property type="entry name" value="HSP90"/>
    <property type="match status" value="1"/>
</dbReference>
<dbReference type="GO" id="GO:0005524">
    <property type="term" value="F:ATP binding"/>
    <property type="evidence" value="ECO:0007669"/>
    <property type="project" value="UniProtKB-KW"/>
</dbReference>
<evidence type="ECO:0000256" key="11">
    <source>
        <dbReference type="ARBA" id="ARBA00022989"/>
    </source>
</evidence>
<evidence type="ECO:0000259" key="17">
    <source>
        <dbReference type="SMART" id="SM00387"/>
    </source>
</evidence>
<feature type="transmembrane region" description="Helical" evidence="16">
    <location>
        <begin position="310"/>
        <end position="330"/>
    </location>
</feature>
<evidence type="ECO:0000256" key="6">
    <source>
        <dbReference type="ARBA" id="ARBA00022448"/>
    </source>
</evidence>
<organism evidence="18 19">
    <name type="scientific">Bos mutus</name>
    <name type="common">wild yak</name>
    <dbReference type="NCBI Taxonomy" id="72004"/>
    <lineage>
        <taxon>Eukaryota</taxon>
        <taxon>Metazoa</taxon>
        <taxon>Chordata</taxon>
        <taxon>Craniata</taxon>
        <taxon>Vertebrata</taxon>
        <taxon>Euteleostomi</taxon>
        <taxon>Mammalia</taxon>
        <taxon>Eutheria</taxon>
        <taxon>Laurasiatheria</taxon>
        <taxon>Artiodactyla</taxon>
        <taxon>Ruminantia</taxon>
        <taxon>Pecora</taxon>
        <taxon>Bovidae</taxon>
        <taxon>Bovinae</taxon>
        <taxon>Bos</taxon>
    </lineage>
</organism>
<evidence type="ECO:0000256" key="12">
    <source>
        <dbReference type="ARBA" id="ARBA00023016"/>
    </source>
</evidence>
<comment type="similarity">
    <text evidence="4">Belongs to the SLC29A/ENT transporter (TC 2.A.57) family.</text>
</comment>
<evidence type="ECO:0000256" key="4">
    <source>
        <dbReference type="ARBA" id="ARBA00007965"/>
    </source>
</evidence>
<dbReference type="SUPFAM" id="SSF54211">
    <property type="entry name" value="Ribosomal protein S5 domain 2-like"/>
    <property type="match status" value="1"/>
</dbReference>
<evidence type="ECO:0000256" key="9">
    <source>
        <dbReference type="ARBA" id="ARBA00022741"/>
    </source>
</evidence>
<feature type="transmembrane region" description="Helical" evidence="16">
    <location>
        <begin position="527"/>
        <end position="547"/>
    </location>
</feature>
<feature type="region of interest" description="Disordered" evidence="15">
    <location>
        <begin position="456"/>
        <end position="475"/>
    </location>
</feature>
<evidence type="ECO:0000256" key="5">
    <source>
        <dbReference type="ARBA" id="ARBA00008239"/>
    </source>
</evidence>
<dbReference type="Pfam" id="PF01733">
    <property type="entry name" value="Nucleoside_tran"/>
    <property type="match status" value="1"/>
</dbReference>
<evidence type="ECO:0000256" key="13">
    <source>
        <dbReference type="ARBA" id="ARBA00023136"/>
    </source>
</evidence>
<feature type="transmembrane region" description="Helical" evidence="16">
    <location>
        <begin position="279"/>
        <end position="298"/>
    </location>
</feature>
<keyword evidence="6" id="KW-0813">Transport</keyword>
<dbReference type="Gene3D" id="3.40.50.11260">
    <property type="match status" value="1"/>
</dbReference>
<dbReference type="Gene3D" id="3.30.565.10">
    <property type="entry name" value="Histidine kinase-like ATPase, C-terminal domain"/>
    <property type="match status" value="1"/>
</dbReference>
<gene>
    <name evidence="18" type="ORF">E5288_WYG011363</name>
</gene>
<evidence type="ECO:0000313" key="19">
    <source>
        <dbReference type="Proteomes" id="UP000322234"/>
    </source>
</evidence>
<reference evidence="18" key="1">
    <citation type="submission" date="2019-10" db="EMBL/GenBank/DDBJ databases">
        <title>The sequence and de novo assembly of the wild yak genome.</title>
        <authorList>
            <person name="Liu Y."/>
        </authorList>
    </citation>
    <scope>NUCLEOTIDE SEQUENCE [LARGE SCALE GENOMIC DNA]</scope>
    <source>
        <strain evidence="18">WY2019</strain>
    </source>
</reference>
<dbReference type="HAMAP" id="MF_00505">
    <property type="entry name" value="HSP90"/>
    <property type="match status" value="1"/>
</dbReference>
<evidence type="ECO:0000256" key="3">
    <source>
        <dbReference type="ARBA" id="ARBA00004554"/>
    </source>
</evidence>
<dbReference type="PRINTS" id="PR00775">
    <property type="entry name" value="HEATSHOCK90"/>
</dbReference>
<sequence length="1386" mass="155337">MMITTVGRRTAKQHNGKKSLTPPVGLAQYAWSSRAALRGPQSRRVNPDWSDHRKHSSRVCLGPRRMTGRVVQGSEALDGDSRQGNLGQFPSLPAEDWGQRSEPRMQDPLHKAKSVVDGGDVEIMVMLKETAHNACPHPILCLGCSEHARCVGCSLTTSEVWVDTRTQLSLPKLFWVGLSWVGQPCVVFSEDVAPIGKFSQTLMQSSSSDWYKAVWLIFFILGLGTLLPWNFFMTATKYFTNRLDMSQNMSLGPAEVSKDIQASASPLAPSPERTHLSTIFNNVMTLCAMVPLLIFTCLNSFLHQRIPQSVRILGSLVAILLVFLITAILVKVPLHELSFFVITMLKIMLINSFGAILQGSLFGLAGLLPASYTAPIMSGQGLAGFFASVAMICAIASGSELSESAFGYFITACGVIILTIICYLGLPRLEFYRYYRQLKLEGPGEQETKLDLISKGEESKAGQEETRFSAPSSQPAKESHSVRAILKSILVPAFSVCFVFTITIGIFPAVTAEVESTIAGTSAWKAYFIPVSCFLTFNVFDWLGRSLTAITMWPGKDSYWLPSLVLARLAFVPLLLLCNVQPRRNLPVVFEHDSWFIIFMAAFAFSNGYLASLCMCFGPKPMVPTPDSPAGFPPQHHSPSGTLCFFPGPLPASCLAFQDSSQMPEEVHHGEEEVETFAFQAEIAQLMSLIINTFYSNKEIFLRELISNASDALDKIRYESLTDPSKLDSGKELKIDIIPNPQERTLTLVDTGIGMTKADLVNNLGTIAKSGTKAFMEALQAGADISMIGQFGVGFYSAYLVAEKVVVITKHNDDEQYAWESSAGGSFTVRADHGEPIGRGTKVILHLKEDQTEYLEERRVKEVVKKHSQFIGYPITLYPKIEDVGSDEEDDSGKDKKKKTKKIKEKYIDQEELNKTKPIWTRNPDDITQEEYGEFYKSLTNDWEDHLAVKHFSVEGQLEFRALLFIPRRAPFDLFENKKKKNNIKLYVRRVFIMDSCDELIPEYLNFIRGVVDSEDLPLNISREMLQQSKILKVIRKNIVKKCLELFSELAEDKENYKKFYEAFSKNLKLGIHEDSTNRRRLSELLRYHTSQSGDEMTSLSEYVSRMKETQKSIYYITGESKEQVANSAFVERVRKRGFEVVYMTEPIDEYCVQQLKEFDGKSLVSVTKEGLELPEDEEEKKKMEESKAKFENLCKLMKEILDKKVEKVTISNRLVSSPCCIVTSTYGWTANMERIMKAQALRDNSTMGYMMAKKHLEINPDHPIVETLRQKAEADKNDKAVKDLVVLLFETALLSSGFSLEDPQTHSNRIYRMIKLGLGECPCALKQQGVSGAFEGFWGISQVVSFLLLGIDEDEVTAEEPSAAVPDEIPPLEGDEDASRMEEVD</sequence>
<keyword evidence="19" id="KW-1185">Reference proteome</keyword>
<keyword evidence="7" id="KW-0963">Cytoplasm</keyword>
<dbReference type="InterPro" id="IPR034764">
    <property type="entry name" value="ENT1/ENT2"/>
</dbReference>
<feature type="compositionally biased region" description="Basic and acidic residues" evidence="15">
    <location>
        <begin position="456"/>
        <end position="467"/>
    </location>
</feature>
<dbReference type="EMBL" id="VBQZ03000026">
    <property type="protein sequence ID" value="MXQ85381.1"/>
    <property type="molecule type" value="Genomic_DNA"/>
</dbReference>
<dbReference type="FunFam" id="3.30.230.80:FF:000001">
    <property type="entry name" value="Heat shock protein 90 alpha"/>
    <property type="match status" value="1"/>
</dbReference>
<dbReference type="PANTHER" id="PTHR11528">
    <property type="entry name" value="HEAT SHOCK PROTEIN 90 FAMILY MEMBER"/>
    <property type="match status" value="1"/>
</dbReference>
<dbReference type="CDD" id="cd16927">
    <property type="entry name" value="HATPase_Hsp90-like"/>
    <property type="match status" value="1"/>
</dbReference>
<feature type="transmembrane region" description="Helical" evidence="16">
    <location>
        <begin position="559"/>
        <end position="576"/>
    </location>
</feature>